<reference evidence="2 3" key="1">
    <citation type="journal article" date="2023" name="Int. J. Syst. Evol. Microbiol.">
        <title>Terrisporobacter hibernicus sp. nov., isolated from bovine faeces in Northern Ireland.</title>
        <authorList>
            <person name="Mitchell M."/>
            <person name="Nguyen S.V."/>
            <person name="Connor M."/>
            <person name="Fairley D.J."/>
            <person name="Donoghue O."/>
            <person name="Marshall H."/>
            <person name="Koolman L."/>
            <person name="McMullan G."/>
            <person name="Schaffer K.E."/>
            <person name="McGrath J.W."/>
            <person name="Fanning S."/>
        </authorList>
    </citation>
    <scope>NUCLEOTIDE SEQUENCE [LARGE SCALE GENOMIC DNA]</scope>
    <source>
        <strain evidence="2 3">MCA3</strain>
    </source>
</reference>
<evidence type="ECO:0000313" key="3">
    <source>
        <dbReference type="Proteomes" id="UP001198983"/>
    </source>
</evidence>
<sequence length="106" mass="12017">MNTSLRCDATRCIHNNDNHCYAGRISIDGFLADDIDDTYCSTFKEKDYQQFTSSIYGENKNKLDPTTIQNIKCDAIKCSYNDNKYCTAKKIKINSGNASCDTFVEN</sequence>
<organism evidence="2 3">
    <name type="scientific">Terrisporobacter hibernicus</name>
    <dbReference type="NCBI Taxonomy" id="2813371"/>
    <lineage>
        <taxon>Bacteria</taxon>
        <taxon>Bacillati</taxon>
        <taxon>Bacillota</taxon>
        <taxon>Clostridia</taxon>
        <taxon>Peptostreptococcales</taxon>
        <taxon>Peptostreptococcaceae</taxon>
        <taxon>Terrisporobacter</taxon>
    </lineage>
</organism>
<gene>
    <name evidence="2" type="ORF">JW646_03070</name>
</gene>
<keyword evidence="3" id="KW-1185">Reference proteome</keyword>
<name>A0AAX2ZKK4_9FIRM</name>
<proteinExistence type="predicted"/>
<feature type="domain" description="DUF1540" evidence="1">
    <location>
        <begin position="6"/>
        <end position="43"/>
    </location>
</feature>
<dbReference type="AlphaFoldDB" id="A0AAX2ZKK4"/>
<dbReference type="InterPro" id="IPR011437">
    <property type="entry name" value="DUF1540"/>
</dbReference>
<dbReference type="EMBL" id="CP081135">
    <property type="protein sequence ID" value="UEL49727.1"/>
    <property type="molecule type" value="Genomic_DNA"/>
</dbReference>
<protein>
    <submittedName>
        <fullName evidence="2">DUF1540 domain-containing protein</fullName>
    </submittedName>
</protein>
<dbReference type="RefSeq" id="WP_074918394.1">
    <property type="nucleotide sequence ID" value="NZ_CP081135.1"/>
</dbReference>
<dbReference type="Proteomes" id="UP001198983">
    <property type="component" value="Chromosome"/>
</dbReference>
<evidence type="ECO:0000259" key="1">
    <source>
        <dbReference type="Pfam" id="PF07561"/>
    </source>
</evidence>
<dbReference type="KEGG" id="tem:JW646_03070"/>
<dbReference type="Pfam" id="PF07561">
    <property type="entry name" value="DUF1540"/>
    <property type="match status" value="2"/>
</dbReference>
<evidence type="ECO:0000313" key="2">
    <source>
        <dbReference type="EMBL" id="UEL49727.1"/>
    </source>
</evidence>
<feature type="domain" description="DUF1540" evidence="1">
    <location>
        <begin position="71"/>
        <end position="103"/>
    </location>
</feature>
<accession>A0AAX2ZKK4</accession>